<organism evidence="2 3">
    <name type="scientific">Vallitalea longa</name>
    <dbReference type="NCBI Taxonomy" id="2936439"/>
    <lineage>
        <taxon>Bacteria</taxon>
        <taxon>Bacillati</taxon>
        <taxon>Bacillota</taxon>
        <taxon>Clostridia</taxon>
        <taxon>Lachnospirales</taxon>
        <taxon>Vallitaleaceae</taxon>
        <taxon>Vallitalea</taxon>
    </lineage>
</organism>
<proteinExistence type="predicted"/>
<reference evidence="2" key="1">
    <citation type="submission" date="2022-06" db="EMBL/GenBank/DDBJ databases">
        <title>Vallitalea longa sp. nov., an anaerobic bacterium isolated from marine sediment.</title>
        <authorList>
            <person name="Hirano S."/>
            <person name="Terahara T."/>
            <person name="Mori K."/>
            <person name="Hamada M."/>
            <person name="Matsumoto R."/>
            <person name="Kobayashi T."/>
        </authorList>
    </citation>
    <scope>NUCLEOTIDE SEQUENCE</scope>
    <source>
        <strain evidence="2">SH18-1</strain>
    </source>
</reference>
<feature type="transmembrane region" description="Helical" evidence="1">
    <location>
        <begin position="20"/>
        <end position="39"/>
    </location>
</feature>
<dbReference type="EMBL" id="BRLB01000001">
    <property type="protein sequence ID" value="GKX28672.1"/>
    <property type="molecule type" value="Genomic_DNA"/>
</dbReference>
<name>A0A9W5Y7W1_9FIRM</name>
<gene>
    <name evidence="2" type="ORF">SH1V18_11520</name>
</gene>
<evidence type="ECO:0000313" key="2">
    <source>
        <dbReference type="EMBL" id="GKX28672.1"/>
    </source>
</evidence>
<keyword evidence="1" id="KW-0812">Transmembrane</keyword>
<keyword evidence="1" id="KW-0472">Membrane</keyword>
<evidence type="ECO:0000313" key="3">
    <source>
        <dbReference type="Proteomes" id="UP001144256"/>
    </source>
</evidence>
<evidence type="ECO:0000256" key="1">
    <source>
        <dbReference type="SAM" id="Phobius"/>
    </source>
</evidence>
<accession>A0A9W5Y7W1</accession>
<dbReference type="Proteomes" id="UP001144256">
    <property type="component" value="Unassembled WGS sequence"/>
</dbReference>
<comment type="caution">
    <text evidence="2">The sequence shown here is derived from an EMBL/GenBank/DDBJ whole genome shotgun (WGS) entry which is preliminary data.</text>
</comment>
<keyword evidence="3" id="KW-1185">Reference proteome</keyword>
<keyword evidence="1" id="KW-1133">Transmembrane helix</keyword>
<dbReference type="AlphaFoldDB" id="A0A9W5Y7W1"/>
<protein>
    <submittedName>
        <fullName evidence="2">Uncharacterized protein</fullName>
    </submittedName>
</protein>
<sequence>MREDFSQLIYFVKNDVISNYNNVLYMNVVLYISGLYLLLMRKLKNMLLSNIV</sequence>